<dbReference type="AlphaFoldDB" id="A0A077QCD6"/>
<evidence type="ECO:0000256" key="3">
    <source>
        <dbReference type="ARBA" id="ARBA00022630"/>
    </source>
</evidence>
<dbReference type="GO" id="GO:0004499">
    <property type="term" value="F:N,N-dimethylaniline monooxygenase activity"/>
    <property type="evidence" value="ECO:0007669"/>
    <property type="project" value="InterPro"/>
</dbReference>
<dbReference type="EC" id="1.14.13.-" evidence="8"/>
<dbReference type="InterPro" id="IPR020946">
    <property type="entry name" value="Flavin_mOase-like"/>
</dbReference>
<keyword evidence="5" id="KW-0521">NADP</keyword>
<evidence type="ECO:0000313" key="8">
    <source>
        <dbReference type="EMBL" id="CDH33837.1"/>
    </source>
</evidence>
<dbReference type="Proteomes" id="UP000028480">
    <property type="component" value="Unassembled WGS sequence"/>
</dbReference>
<dbReference type="GO" id="GO:0050660">
    <property type="term" value="F:flavin adenine dinucleotide binding"/>
    <property type="evidence" value="ECO:0007669"/>
    <property type="project" value="InterPro"/>
</dbReference>
<accession>A0A077QCD6</accession>
<evidence type="ECO:0000256" key="5">
    <source>
        <dbReference type="ARBA" id="ARBA00022857"/>
    </source>
</evidence>
<dbReference type="FunFam" id="3.50.50.60:FF:000228">
    <property type="entry name" value="FAD-containing monooxygenase EthA"/>
    <property type="match status" value="1"/>
</dbReference>
<dbReference type="GO" id="GO:0050661">
    <property type="term" value="F:NADP binding"/>
    <property type="evidence" value="ECO:0007669"/>
    <property type="project" value="InterPro"/>
</dbReference>
<organism evidence="8">
    <name type="scientific">Xenorhabdus bovienii str. Intermedium</name>
    <dbReference type="NCBI Taxonomy" id="1379677"/>
    <lineage>
        <taxon>Bacteria</taxon>
        <taxon>Pseudomonadati</taxon>
        <taxon>Pseudomonadota</taxon>
        <taxon>Gammaproteobacteria</taxon>
        <taxon>Enterobacterales</taxon>
        <taxon>Morganellaceae</taxon>
        <taxon>Xenorhabdus</taxon>
    </lineage>
</organism>
<evidence type="ECO:0000256" key="7">
    <source>
        <dbReference type="ARBA" id="ARBA00023033"/>
    </source>
</evidence>
<name>A0A077QCD6_XENBV</name>
<keyword evidence="7 8" id="KW-0503">Monooxygenase</keyword>
<dbReference type="InterPro" id="IPR051820">
    <property type="entry name" value="FAD-binding_MO"/>
</dbReference>
<evidence type="ECO:0000256" key="2">
    <source>
        <dbReference type="ARBA" id="ARBA00010139"/>
    </source>
</evidence>
<dbReference type="PRINTS" id="PR00469">
    <property type="entry name" value="PNDRDTASEII"/>
</dbReference>
<dbReference type="Gene3D" id="3.50.50.60">
    <property type="entry name" value="FAD/NAD(P)-binding domain"/>
    <property type="match status" value="2"/>
</dbReference>
<comment type="similarity">
    <text evidence="2">Belongs to the FAD-binding monooxygenase family.</text>
</comment>
<dbReference type="Pfam" id="PF00743">
    <property type="entry name" value="FMO-like"/>
    <property type="match status" value="1"/>
</dbReference>
<comment type="caution">
    <text evidence="8">The sequence shown here is derived from an EMBL/GenBank/DDBJ whole genome shotgun (WGS) entry which is preliminary data.</text>
</comment>
<keyword evidence="6 8" id="KW-0560">Oxidoreductase</keyword>
<dbReference type="SUPFAM" id="SSF51905">
    <property type="entry name" value="FAD/NAD(P)-binding domain"/>
    <property type="match status" value="2"/>
</dbReference>
<protein>
    <submittedName>
        <fullName evidence="8">Putative monooxygenase, flavin-binding family</fullName>
        <ecNumber evidence="8">1.14.13.-</ecNumber>
    </submittedName>
</protein>
<dbReference type="PANTHER" id="PTHR43872">
    <property type="entry name" value="MONOOXYGENASE, PUTATIVE (AFU_ORTHOLOGUE AFUA_8G02570)-RELATED"/>
    <property type="match status" value="1"/>
</dbReference>
<gene>
    <name evidence="8" type="ORF">XBI1_280053</name>
</gene>
<dbReference type="RefSeq" id="WP_230585787.1">
    <property type="nucleotide sequence ID" value="NZ_CAWLWA010000021.1"/>
</dbReference>
<evidence type="ECO:0000256" key="4">
    <source>
        <dbReference type="ARBA" id="ARBA00022827"/>
    </source>
</evidence>
<dbReference type="PANTHER" id="PTHR43872:SF1">
    <property type="entry name" value="MONOOXYGENASE, PUTATIVE (AFU_ORTHOLOGUE AFUA_8G02570)-RELATED"/>
    <property type="match status" value="1"/>
</dbReference>
<dbReference type="HOGENOM" id="CLU_032067_2_0_6"/>
<reference evidence="8" key="1">
    <citation type="submission" date="2013-07" db="EMBL/GenBank/DDBJ databases">
        <title>Sub-species coevolution in mutualistic symbiosis.</title>
        <authorList>
            <person name="Murfin K."/>
            <person name="Klassen J."/>
            <person name="Lee M."/>
            <person name="Forst S."/>
            <person name="Stock P."/>
            <person name="Goodrich-Blair H."/>
        </authorList>
    </citation>
    <scope>NUCLEOTIDE SEQUENCE [LARGE SCALE GENOMIC DNA]</scope>
    <source>
        <strain evidence="8">Intermedium</strain>
    </source>
</reference>
<dbReference type="InterPro" id="IPR036188">
    <property type="entry name" value="FAD/NAD-bd_sf"/>
</dbReference>
<dbReference type="EMBL" id="CBTB010000201">
    <property type="protein sequence ID" value="CDH33837.1"/>
    <property type="molecule type" value="Genomic_DNA"/>
</dbReference>
<comment type="cofactor">
    <cofactor evidence="1">
        <name>FAD</name>
        <dbReference type="ChEBI" id="CHEBI:57692"/>
    </cofactor>
</comment>
<evidence type="ECO:0000256" key="6">
    <source>
        <dbReference type="ARBA" id="ARBA00023002"/>
    </source>
</evidence>
<sequence>MMSNQYDVLIMGAGVAGIGMACHLTRECPDKKVIILERRHAIGGTWDLFRYPGIRSDSDMMTFGYKFRPWTDSSIFADGPSIKNYVNATAKEYEVDKKIQFGLKITNADWSGTTNQWSITAVEEASGETRTFTCNYLVAATGYYNYDEAYLPEFPGIEDFKGPVIHPQHWPEGLDYKGKRVVVIGSGATAATLVPTMANIAEHVTMLQRSPSYYLSVPGTDKIAEFLSKFMPKRWVYSFSRNRNIFFHRLLYKTSRYLPTLLKSFLLSSARKRVGPSFNMNHLTPKYMPWDERLCVIPNGNFLKSLKEGKSSIVTDQVKRFTENGILLQSGKELPADIIVSATGLKLRSLGGIEISIDEQKLQGNNRMLYKGTLIQDIPNFAYLFGYINSSWTLKVDLSAEYVCRLLKEMDRRGAKSVTAYAQPDEMLKHENIFGRLQSGYVRRGDEDLPRQGRSPNWYVPHDYKKDKEVLEKQPVEDSALRWM</sequence>
<evidence type="ECO:0000256" key="1">
    <source>
        <dbReference type="ARBA" id="ARBA00001974"/>
    </source>
</evidence>
<proteinExistence type="inferred from homology"/>
<keyword evidence="3" id="KW-0285">Flavoprotein</keyword>
<keyword evidence="4" id="KW-0274">FAD</keyword>